<dbReference type="EMBL" id="KN832989">
    <property type="protein sequence ID" value="KIM84033.1"/>
    <property type="molecule type" value="Genomic_DNA"/>
</dbReference>
<protein>
    <submittedName>
        <fullName evidence="2">Uncharacterized protein</fullName>
    </submittedName>
</protein>
<keyword evidence="3" id="KW-1185">Reference proteome</keyword>
<accession>A0A0C3BCJ2</accession>
<keyword evidence="1" id="KW-0472">Membrane</keyword>
<organism evidence="2 3">
    <name type="scientific">Piloderma croceum (strain F 1598)</name>
    <dbReference type="NCBI Taxonomy" id="765440"/>
    <lineage>
        <taxon>Eukaryota</taxon>
        <taxon>Fungi</taxon>
        <taxon>Dikarya</taxon>
        <taxon>Basidiomycota</taxon>
        <taxon>Agaricomycotina</taxon>
        <taxon>Agaricomycetes</taxon>
        <taxon>Agaricomycetidae</taxon>
        <taxon>Atheliales</taxon>
        <taxon>Atheliaceae</taxon>
        <taxon>Piloderma</taxon>
    </lineage>
</organism>
<dbReference type="AlphaFoldDB" id="A0A0C3BCJ2"/>
<proteinExistence type="predicted"/>
<reference evidence="3" key="2">
    <citation type="submission" date="2015-01" db="EMBL/GenBank/DDBJ databases">
        <title>Evolutionary Origins and Diversification of the Mycorrhizal Mutualists.</title>
        <authorList>
            <consortium name="DOE Joint Genome Institute"/>
            <consortium name="Mycorrhizal Genomics Consortium"/>
            <person name="Kohler A."/>
            <person name="Kuo A."/>
            <person name="Nagy L.G."/>
            <person name="Floudas D."/>
            <person name="Copeland A."/>
            <person name="Barry K.W."/>
            <person name="Cichocki N."/>
            <person name="Veneault-Fourrey C."/>
            <person name="LaButti K."/>
            <person name="Lindquist E.A."/>
            <person name="Lipzen A."/>
            <person name="Lundell T."/>
            <person name="Morin E."/>
            <person name="Murat C."/>
            <person name="Riley R."/>
            <person name="Ohm R."/>
            <person name="Sun H."/>
            <person name="Tunlid A."/>
            <person name="Henrissat B."/>
            <person name="Grigoriev I.V."/>
            <person name="Hibbett D.S."/>
            <person name="Martin F."/>
        </authorList>
    </citation>
    <scope>NUCLEOTIDE SEQUENCE [LARGE SCALE GENOMIC DNA]</scope>
    <source>
        <strain evidence="3">F 1598</strain>
    </source>
</reference>
<keyword evidence="1" id="KW-0812">Transmembrane</keyword>
<dbReference type="Proteomes" id="UP000054166">
    <property type="component" value="Unassembled WGS sequence"/>
</dbReference>
<gene>
    <name evidence="2" type="ORF">PILCRDRAFT_424134</name>
</gene>
<keyword evidence="1" id="KW-1133">Transmembrane helix</keyword>
<name>A0A0C3BCJ2_PILCF</name>
<dbReference type="HOGENOM" id="CLU_1845844_0_0_1"/>
<sequence length="139" mass="15803">MKLPWFVTGLISSFSEMKFIMPWYTRRRCLGCNFIPEIVVVPFLHCIILTLIIGHTLSSPFSSAQQLYTPLLSIVYVSRTGCCRVLPSSNCDIKLYEVGMLNERSCSRGAREDPVIGMRRSEERVVYHFLRASGNGPHT</sequence>
<evidence type="ECO:0000256" key="1">
    <source>
        <dbReference type="SAM" id="Phobius"/>
    </source>
</evidence>
<evidence type="ECO:0000313" key="3">
    <source>
        <dbReference type="Proteomes" id="UP000054166"/>
    </source>
</evidence>
<feature type="transmembrane region" description="Helical" evidence="1">
    <location>
        <begin position="39"/>
        <end position="57"/>
    </location>
</feature>
<dbReference type="InParanoid" id="A0A0C3BCJ2"/>
<reference evidence="2 3" key="1">
    <citation type="submission" date="2014-04" db="EMBL/GenBank/DDBJ databases">
        <authorList>
            <consortium name="DOE Joint Genome Institute"/>
            <person name="Kuo A."/>
            <person name="Tarkka M."/>
            <person name="Buscot F."/>
            <person name="Kohler A."/>
            <person name="Nagy L.G."/>
            <person name="Floudas D."/>
            <person name="Copeland A."/>
            <person name="Barry K.W."/>
            <person name="Cichocki N."/>
            <person name="Veneault-Fourrey C."/>
            <person name="LaButti K."/>
            <person name="Lindquist E.A."/>
            <person name="Lipzen A."/>
            <person name="Lundell T."/>
            <person name="Morin E."/>
            <person name="Murat C."/>
            <person name="Sun H."/>
            <person name="Tunlid A."/>
            <person name="Henrissat B."/>
            <person name="Grigoriev I.V."/>
            <person name="Hibbett D.S."/>
            <person name="Martin F."/>
            <person name="Nordberg H.P."/>
            <person name="Cantor M.N."/>
            <person name="Hua S.X."/>
        </authorList>
    </citation>
    <scope>NUCLEOTIDE SEQUENCE [LARGE SCALE GENOMIC DNA]</scope>
    <source>
        <strain evidence="2 3">F 1598</strain>
    </source>
</reference>
<evidence type="ECO:0000313" key="2">
    <source>
        <dbReference type="EMBL" id="KIM84033.1"/>
    </source>
</evidence>